<feature type="domain" description="DUF2828" evidence="1">
    <location>
        <begin position="11"/>
        <end position="61"/>
    </location>
</feature>
<name>A0A6G1CGF6_9ORYZ</name>
<dbReference type="InterPro" id="IPR011205">
    <property type="entry name" value="UCP015417_vWA"/>
</dbReference>
<dbReference type="PANTHER" id="PTHR31373">
    <property type="entry name" value="OS06G0652100 PROTEIN"/>
    <property type="match status" value="1"/>
</dbReference>
<protein>
    <recommendedName>
        <fullName evidence="1">DUF2828 domain-containing protein</fullName>
    </recommendedName>
</protein>
<dbReference type="OrthoDB" id="1710356at2759"/>
<sequence>MGRAALHSRGLCGHKDKALFKKHDEYRFSKYLTDVEEGKAKIMAGALLPHEIAAAAMCAKEEDVSELQCHC</sequence>
<dbReference type="PANTHER" id="PTHR31373:SF27">
    <property type="entry name" value="TROVE DOMAIN-CONTAINING PROTEIN"/>
    <property type="match status" value="1"/>
</dbReference>
<evidence type="ECO:0000259" key="1">
    <source>
        <dbReference type="Pfam" id="PF11443"/>
    </source>
</evidence>
<dbReference type="Pfam" id="PF11443">
    <property type="entry name" value="DUF2828"/>
    <property type="match status" value="1"/>
</dbReference>
<dbReference type="EMBL" id="SPHZ02000009">
    <property type="protein sequence ID" value="KAF0899262.1"/>
    <property type="molecule type" value="Genomic_DNA"/>
</dbReference>
<reference evidence="2 3" key="1">
    <citation type="submission" date="2019-11" db="EMBL/GenBank/DDBJ databases">
        <title>Whole genome sequence of Oryza granulata.</title>
        <authorList>
            <person name="Li W."/>
        </authorList>
    </citation>
    <scope>NUCLEOTIDE SEQUENCE [LARGE SCALE GENOMIC DNA]</scope>
    <source>
        <strain evidence="3">cv. Menghai</strain>
        <tissue evidence="2">Leaf</tissue>
    </source>
</reference>
<evidence type="ECO:0000313" key="3">
    <source>
        <dbReference type="Proteomes" id="UP000479710"/>
    </source>
</evidence>
<comment type="caution">
    <text evidence="2">The sequence shown here is derived from an EMBL/GenBank/DDBJ whole genome shotgun (WGS) entry which is preliminary data.</text>
</comment>
<proteinExistence type="predicted"/>
<dbReference type="InterPro" id="IPR058580">
    <property type="entry name" value="DUF2828"/>
</dbReference>
<keyword evidence="3" id="KW-1185">Reference proteome</keyword>
<dbReference type="Proteomes" id="UP000479710">
    <property type="component" value="Unassembled WGS sequence"/>
</dbReference>
<organism evidence="2 3">
    <name type="scientific">Oryza meyeriana var. granulata</name>
    <dbReference type="NCBI Taxonomy" id="110450"/>
    <lineage>
        <taxon>Eukaryota</taxon>
        <taxon>Viridiplantae</taxon>
        <taxon>Streptophyta</taxon>
        <taxon>Embryophyta</taxon>
        <taxon>Tracheophyta</taxon>
        <taxon>Spermatophyta</taxon>
        <taxon>Magnoliopsida</taxon>
        <taxon>Liliopsida</taxon>
        <taxon>Poales</taxon>
        <taxon>Poaceae</taxon>
        <taxon>BOP clade</taxon>
        <taxon>Oryzoideae</taxon>
        <taxon>Oryzeae</taxon>
        <taxon>Oryzinae</taxon>
        <taxon>Oryza</taxon>
        <taxon>Oryza meyeriana</taxon>
    </lineage>
</organism>
<accession>A0A6G1CGF6</accession>
<dbReference type="AlphaFoldDB" id="A0A6G1CGF6"/>
<evidence type="ECO:0000313" key="2">
    <source>
        <dbReference type="EMBL" id="KAF0899262.1"/>
    </source>
</evidence>
<gene>
    <name evidence="2" type="ORF">E2562_015919</name>
</gene>